<dbReference type="GO" id="GO:0030313">
    <property type="term" value="C:cell envelope"/>
    <property type="evidence" value="ECO:0007669"/>
    <property type="project" value="UniProtKB-SubCell"/>
</dbReference>
<dbReference type="PROSITE" id="PS51257">
    <property type="entry name" value="PROKAR_LIPOPROTEIN"/>
    <property type="match status" value="1"/>
</dbReference>
<evidence type="ECO:0000256" key="2">
    <source>
        <dbReference type="ARBA" id="ARBA00008520"/>
    </source>
</evidence>
<gene>
    <name evidence="8" type="ORF">LZ495_18415</name>
</gene>
<accession>A0AA41Q1S5</accession>
<comment type="subcellular location">
    <subcellularLocation>
        <location evidence="1">Cell envelope</location>
    </subcellularLocation>
</comment>
<comment type="function">
    <text evidence="5">Part of a binding-protein-dependent transport system for a sugar.</text>
</comment>
<protein>
    <recommendedName>
        <fullName evidence="6">Probable sugar-binding periplasmic protein</fullName>
    </recommendedName>
</protein>
<dbReference type="Proteomes" id="UP001165378">
    <property type="component" value="Unassembled WGS sequence"/>
</dbReference>
<feature type="chain" id="PRO_5041463798" description="Probable sugar-binding periplasmic protein" evidence="7">
    <location>
        <begin position="27"/>
        <end position="450"/>
    </location>
</feature>
<dbReference type="CDD" id="cd14748">
    <property type="entry name" value="PBP2_UgpB"/>
    <property type="match status" value="1"/>
</dbReference>
<organism evidence="8 9">
    <name type="scientific">Yinghuangia soli</name>
    <dbReference type="NCBI Taxonomy" id="2908204"/>
    <lineage>
        <taxon>Bacteria</taxon>
        <taxon>Bacillati</taxon>
        <taxon>Actinomycetota</taxon>
        <taxon>Actinomycetes</taxon>
        <taxon>Kitasatosporales</taxon>
        <taxon>Streptomycetaceae</taxon>
        <taxon>Yinghuangia</taxon>
    </lineage>
</organism>
<reference evidence="8" key="1">
    <citation type="submission" date="2022-01" db="EMBL/GenBank/DDBJ databases">
        <title>Genome-Based Taxonomic Classification of the Phylum Actinobacteria.</title>
        <authorList>
            <person name="Gao Y."/>
        </authorList>
    </citation>
    <scope>NUCLEOTIDE SEQUENCE</scope>
    <source>
        <strain evidence="8">KLBMP 8922</strain>
    </source>
</reference>
<proteinExistence type="inferred from homology"/>
<dbReference type="Pfam" id="PF13416">
    <property type="entry name" value="SBP_bac_8"/>
    <property type="match status" value="1"/>
</dbReference>
<evidence type="ECO:0000313" key="9">
    <source>
        <dbReference type="Proteomes" id="UP001165378"/>
    </source>
</evidence>
<evidence type="ECO:0000256" key="4">
    <source>
        <dbReference type="ARBA" id="ARBA00022729"/>
    </source>
</evidence>
<feature type="signal peptide" evidence="7">
    <location>
        <begin position="1"/>
        <end position="26"/>
    </location>
</feature>
<dbReference type="PANTHER" id="PTHR43649">
    <property type="entry name" value="ARABINOSE-BINDING PROTEIN-RELATED"/>
    <property type="match status" value="1"/>
</dbReference>
<keyword evidence="4 7" id="KW-0732">Signal</keyword>
<comment type="caution">
    <text evidence="8">The sequence shown here is derived from an EMBL/GenBank/DDBJ whole genome shotgun (WGS) entry which is preliminary data.</text>
</comment>
<dbReference type="SUPFAM" id="SSF53850">
    <property type="entry name" value="Periplasmic binding protein-like II"/>
    <property type="match status" value="1"/>
</dbReference>
<keyword evidence="3" id="KW-0813">Transport</keyword>
<evidence type="ECO:0000256" key="1">
    <source>
        <dbReference type="ARBA" id="ARBA00004196"/>
    </source>
</evidence>
<name>A0AA41Q1S5_9ACTN</name>
<comment type="similarity">
    <text evidence="2">Belongs to the bacterial solute-binding protein 1 family.</text>
</comment>
<dbReference type="PANTHER" id="PTHR43649:SF28">
    <property type="entry name" value="BINDING PROTEIN COMPONENT OF ABC SUGAR TRANSPORTER-RELATED"/>
    <property type="match status" value="1"/>
</dbReference>
<keyword evidence="9" id="KW-1185">Reference proteome</keyword>
<dbReference type="Gene3D" id="3.40.190.10">
    <property type="entry name" value="Periplasmic binding protein-like II"/>
    <property type="match status" value="2"/>
</dbReference>
<dbReference type="InterPro" id="IPR050490">
    <property type="entry name" value="Bact_solute-bd_prot1"/>
</dbReference>
<evidence type="ECO:0000256" key="3">
    <source>
        <dbReference type="ARBA" id="ARBA00022448"/>
    </source>
</evidence>
<evidence type="ECO:0000256" key="6">
    <source>
        <dbReference type="ARBA" id="ARBA00049753"/>
    </source>
</evidence>
<dbReference type="RefSeq" id="WP_235053366.1">
    <property type="nucleotide sequence ID" value="NZ_JAKFHA010000010.1"/>
</dbReference>
<sequence>MHRPRFRRSRRLTAVLASTAAAVLLAASCSGSSEGTGADDDPGKKATITFWHGWSQDHEVEAINQLIAKFNATHPNITVKATPNVTDDKLVQGVRSKNGPDVVSSFTTDNVGQFCSSGGWVDLAPFLAKSGIDPAATFPKATLDYTQFQGKRCALPFLADAYGLYYNKDMFAAAGITAPPKTMSEFKATAAKLQQYNPDGSIKVAGVMPTFHGYEFTPAHAMAQWGPSYVGPDGKSNLATDPRPEQFLTYHKELVDALGGFDKLEKFRSGFGDEFSAQNPFQVGQVAMQLDGEWRTASIAEEAPDLKYGTAPLPVPDDQADKYGRGYLTGTVIGIAKSSHRQAAAWEFVKFLTTDTDAVNAFAATIHNVPTTFAALASTPLANDEHFKPFLDIFKSPHSNTTPASINGGKYQVTFQEFCYGWEAGRVPDLKAGLAGVDRQIDADTAQAGR</sequence>
<dbReference type="AlphaFoldDB" id="A0AA41Q1S5"/>
<dbReference type="InterPro" id="IPR006059">
    <property type="entry name" value="SBP"/>
</dbReference>
<evidence type="ECO:0000256" key="5">
    <source>
        <dbReference type="ARBA" id="ARBA00049629"/>
    </source>
</evidence>
<evidence type="ECO:0000256" key="7">
    <source>
        <dbReference type="SAM" id="SignalP"/>
    </source>
</evidence>
<dbReference type="EMBL" id="JAKFHA010000010">
    <property type="protein sequence ID" value="MCF2529176.1"/>
    <property type="molecule type" value="Genomic_DNA"/>
</dbReference>
<evidence type="ECO:0000313" key="8">
    <source>
        <dbReference type="EMBL" id="MCF2529176.1"/>
    </source>
</evidence>